<keyword evidence="6" id="KW-0175">Coiled coil</keyword>
<dbReference type="GO" id="GO:0003700">
    <property type="term" value="F:DNA-binding transcription factor activity"/>
    <property type="evidence" value="ECO:0007669"/>
    <property type="project" value="InterPro"/>
</dbReference>
<dbReference type="InterPro" id="IPR033896">
    <property type="entry name" value="MEF2-like_N"/>
</dbReference>
<evidence type="ECO:0000313" key="9">
    <source>
        <dbReference type="EMBL" id="KAG2572595.1"/>
    </source>
</evidence>
<evidence type="ECO:0000259" key="8">
    <source>
        <dbReference type="PROSITE" id="PS51297"/>
    </source>
</evidence>
<comment type="caution">
    <text evidence="9">The sequence shown here is derived from an EMBL/GenBank/DDBJ whole genome shotgun (WGS) entry which is preliminary data.</text>
</comment>
<feature type="coiled-coil region" evidence="6">
    <location>
        <begin position="87"/>
        <end position="114"/>
    </location>
</feature>
<dbReference type="PRINTS" id="PR00404">
    <property type="entry name" value="MADSDOMAIN"/>
</dbReference>
<evidence type="ECO:0000256" key="3">
    <source>
        <dbReference type="ARBA" id="ARBA00023125"/>
    </source>
</evidence>
<dbReference type="FunFam" id="3.40.1810.10:FF:000003">
    <property type="entry name" value="MADS-box transcription factor MADS-MC"/>
    <property type="match status" value="1"/>
</dbReference>
<evidence type="ECO:0000313" key="10">
    <source>
        <dbReference type="EMBL" id="KAG2572603.1"/>
    </source>
</evidence>
<organism evidence="9 11">
    <name type="scientific">Panicum virgatum</name>
    <name type="common">Blackwell switchgrass</name>
    <dbReference type="NCBI Taxonomy" id="38727"/>
    <lineage>
        <taxon>Eukaryota</taxon>
        <taxon>Viridiplantae</taxon>
        <taxon>Streptophyta</taxon>
        <taxon>Embryophyta</taxon>
        <taxon>Tracheophyta</taxon>
        <taxon>Spermatophyta</taxon>
        <taxon>Magnoliopsida</taxon>
        <taxon>Liliopsida</taxon>
        <taxon>Poales</taxon>
        <taxon>Poaceae</taxon>
        <taxon>PACMAD clade</taxon>
        <taxon>Panicoideae</taxon>
        <taxon>Panicodae</taxon>
        <taxon>Paniceae</taxon>
        <taxon>Panicinae</taxon>
        <taxon>Panicum</taxon>
        <taxon>Panicum sect. Hiantes</taxon>
    </lineage>
</organism>
<dbReference type="SMART" id="SM00432">
    <property type="entry name" value="MADS"/>
    <property type="match status" value="1"/>
</dbReference>
<dbReference type="PROSITE" id="PS51297">
    <property type="entry name" value="K_BOX"/>
    <property type="match status" value="1"/>
</dbReference>
<keyword evidence="2" id="KW-0805">Transcription regulation</keyword>
<dbReference type="GO" id="GO:0045944">
    <property type="term" value="P:positive regulation of transcription by RNA polymerase II"/>
    <property type="evidence" value="ECO:0007669"/>
    <property type="project" value="InterPro"/>
</dbReference>
<dbReference type="InterPro" id="IPR050142">
    <property type="entry name" value="MADS-box/MEF2_TF"/>
</dbReference>
<dbReference type="GO" id="GO:0005634">
    <property type="term" value="C:nucleus"/>
    <property type="evidence" value="ECO:0007669"/>
    <property type="project" value="UniProtKB-SubCell"/>
</dbReference>
<dbReference type="GO" id="GO:0000977">
    <property type="term" value="F:RNA polymerase II transcription regulatory region sequence-specific DNA binding"/>
    <property type="evidence" value="ECO:0007669"/>
    <property type="project" value="InterPro"/>
</dbReference>
<gene>
    <name evidence="9" type="ORF">PVAP13_7KG189930</name>
    <name evidence="10" type="ORF">PVAP13_7KG190300</name>
</gene>
<comment type="subcellular location">
    <subcellularLocation>
        <location evidence="1">Nucleus</location>
    </subcellularLocation>
</comment>
<dbReference type="PROSITE" id="PS50066">
    <property type="entry name" value="MADS_BOX_2"/>
    <property type="match status" value="1"/>
</dbReference>
<dbReference type="InterPro" id="IPR036879">
    <property type="entry name" value="TF_MADSbox_sf"/>
</dbReference>
<evidence type="ECO:0000259" key="7">
    <source>
        <dbReference type="PROSITE" id="PS50066"/>
    </source>
</evidence>
<feature type="domain" description="K-box" evidence="8">
    <location>
        <begin position="87"/>
        <end position="177"/>
    </location>
</feature>
<dbReference type="AlphaFoldDB" id="A0A8T0QGG8"/>
<dbReference type="OrthoDB" id="1898716at2759"/>
<keyword evidence="4" id="KW-0804">Transcription</keyword>
<evidence type="ECO:0008006" key="12">
    <source>
        <dbReference type="Google" id="ProtNLM"/>
    </source>
</evidence>
<dbReference type="Pfam" id="PF00319">
    <property type="entry name" value="SRF-TF"/>
    <property type="match status" value="1"/>
</dbReference>
<accession>A0A8T0QGG8</accession>
<dbReference type="EMBL" id="CM029049">
    <property type="protein sequence ID" value="KAG2572595.1"/>
    <property type="molecule type" value="Genomic_DNA"/>
</dbReference>
<dbReference type="SUPFAM" id="SSF55455">
    <property type="entry name" value="SRF-like"/>
    <property type="match status" value="1"/>
</dbReference>
<dbReference type="CDD" id="cd00265">
    <property type="entry name" value="MADS_MEF2_like"/>
    <property type="match status" value="1"/>
</dbReference>
<keyword evidence="3" id="KW-0238">DNA-binding</keyword>
<dbReference type="EMBL" id="CM029049">
    <property type="protein sequence ID" value="KAG2572603.1"/>
    <property type="molecule type" value="Genomic_DNA"/>
</dbReference>
<name>A0A8T0QGG8_PANVG</name>
<evidence type="ECO:0000313" key="11">
    <source>
        <dbReference type="Proteomes" id="UP000823388"/>
    </source>
</evidence>
<evidence type="ECO:0000256" key="2">
    <source>
        <dbReference type="ARBA" id="ARBA00023015"/>
    </source>
</evidence>
<evidence type="ECO:0000256" key="1">
    <source>
        <dbReference type="ARBA" id="ARBA00004123"/>
    </source>
</evidence>
<dbReference type="PANTHER" id="PTHR48019">
    <property type="entry name" value="SERUM RESPONSE FACTOR HOMOLOG"/>
    <property type="match status" value="1"/>
</dbReference>
<dbReference type="InterPro" id="IPR002100">
    <property type="entry name" value="TF_MADSbox"/>
</dbReference>
<evidence type="ECO:0000256" key="6">
    <source>
        <dbReference type="SAM" id="Coils"/>
    </source>
</evidence>
<dbReference type="Pfam" id="PF01486">
    <property type="entry name" value="K-box"/>
    <property type="match status" value="1"/>
</dbReference>
<dbReference type="InterPro" id="IPR002487">
    <property type="entry name" value="TF_Kbox"/>
</dbReference>
<dbReference type="GO" id="GO:0046983">
    <property type="term" value="F:protein dimerization activity"/>
    <property type="evidence" value="ECO:0007669"/>
    <property type="project" value="InterPro"/>
</dbReference>
<dbReference type="PROSITE" id="PS00350">
    <property type="entry name" value="MADS_BOX_1"/>
    <property type="match status" value="1"/>
</dbReference>
<dbReference type="Gene3D" id="3.40.1810.10">
    <property type="entry name" value="Transcription factor, MADS-box"/>
    <property type="match status" value="1"/>
</dbReference>
<evidence type="ECO:0000256" key="4">
    <source>
        <dbReference type="ARBA" id="ARBA00023163"/>
    </source>
</evidence>
<sequence length="241" mass="27824">MGRGKIVIRRIDNSTSRQVTFSKRRNGIFKKARELAILCDAEVGLVIFSSTGRLYEYASTSMKSVIDRYGRAKQEEQQLVANPNTELKFWQREAASLRQQLQNLQENHRQLMGQDLSGLGVKELQNLENQLEMSIRCIRTKKDQLLVDEIHELNRKGSLIQQDNMELYRKVNLIRQENVELYKKLYEKEAAGEINRDSTAPYNFAVVENDNTPIHLELNTLPQENTIEQPSPPKLGLQLNP</sequence>
<reference evidence="9" key="1">
    <citation type="submission" date="2020-05" db="EMBL/GenBank/DDBJ databases">
        <title>WGS assembly of Panicum virgatum.</title>
        <authorList>
            <person name="Lovell J.T."/>
            <person name="Jenkins J."/>
            <person name="Shu S."/>
            <person name="Juenger T.E."/>
            <person name="Schmutz J."/>
        </authorList>
    </citation>
    <scope>NUCLEOTIDE SEQUENCE</scope>
    <source>
        <strain evidence="9">AP13</strain>
    </source>
</reference>
<feature type="domain" description="MADS-box" evidence="7">
    <location>
        <begin position="1"/>
        <end position="61"/>
    </location>
</feature>
<keyword evidence="5" id="KW-0539">Nucleus</keyword>
<proteinExistence type="predicted"/>
<dbReference type="Proteomes" id="UP000823388">
    <property type="component" value="Chromosome 7K"/>
</dbReference>
<protein>
    <recommendedName>
        <fullName evidence="12">MADS-box transcription factor 23-like</fullName>
    </recommendedName>
</protein>
<keyword evidence="11" id="KW-1185">Reference proteome</keyword>
<evidence type="ECO:0000256" key="5">
    <source>
        <dbReference type="ARBA" id="ARBA00023242"/>
    </source>
</evidence>